<keyword evidence="7 8" id="KW-0539">Nucleus</keyword>
<feature type="region of interest" description="Disordered" evidence="10">
    <location>
        <begin position="83"/>
        <end position="121"/>
    </location>
</feature>
<feature type="domain" description="Dof-type" evidence="11">
    <location>
        <begin position="38"/>
        <end position="92"/>
    </location>
</feature>
<evidence type="ECO:0000256" key="3">
    <source>
        <dbReference type="ARBA" id="ARBA00022833"/>
    </source>
</evidence>
<dbReference type="GO" id="GO:0008270">
    <property type="term" value="F:zinc ion binding"/>
    <property type="evidence" value="ECO:0007669"/>
    <property type="project" value="UniProtKB-KW"/>
</dbReference>
<evidence type="ECO:0000313" key="13">
    <source>
        <dbReference type="RefSeq" id="XP_022141618.1"/>
    </source>
</evidence>
<keyword evidence="5 8" id="KW-0238">DNA-binding</keyword>
<dbReference type="OrthoDB" id="1927254at2759"/>
<dbReference type="Pfam" id="PF02701">
    <property type="entry name" value="Zn_ribbon_Dof"/>
    <property type="match status" value="1"/>
</dbReference>
<evidence type="ECO:0000256" key="4">
    <source>
        <dbReference type="ARBA" id="ARBA00023015"/>
    </source>
</evidence>
<dbReference type="GO" id="GO:0003700">
    <property type="term" value="F:DNA-binding transcription factor activity"/>
    <property type="evidence" value="ECO:0007669"/>
    <property type="project" value="UniProtKB-UniRule"/>
</dbReference>
<dbReference type="AlphaFoldDB" id="A0A6J1CL14"/>
<evidence type="ECO:0000256" key="6">
    <source>
        <dbReference type="ARBA" id="ARBA00023163"/>
    </source>
</evidence>
<dbReference type="PROSITE" id="PS01361">
    <property type="entry name" value="ZF_DOF_1"/>
    <property type="match status" value="1"/>
</dbReference>
<evidence type="ECO:0000256" key="2">
    <source>
        <dbReference type="ARBA" id="ARBA00022771"/>
    </source>
</evidence>
<reference evidence="13" key="1">
    <citation type="submission" date="2025-08" db="UniProtKB">
        <authorList>
            <consortium name="RefSeq"/>
        </authorList>
    </citation>
    <scope>IDENTIFICATION</scope>
    <source>
        <strain evidence="13">OHB3-1</strain>
    </source>
</reference>
<comment type="function">
    <text evidence="9">Transcription factor that binds specifically to a 5'-AA[AG]G-3' consensus core sequence.</text>
</comment>
<evidence type="ECO:0000256" key="7">
    <source>
        <dbReference type="ARBA" id="ARBA00023242"/>
    </source>
</evidence>
<evidence type="ECO:0000259" key="11">
    <source>
        <dbReference type="PROSITE" id="PS50884"/>
    </source>
</evidence>
<dbReference type="PROSITE" id="PS50884">
    <property type="entry name" value="ZF_DOF_2"/>
    <property type="match status" value="1"/>
</dbReference>
<feature type="compositionally biased region" description="Polar residues" evidence="10">
    <location>
        <begin position="148"/>
        <end position="159"/>
    </location>
</feature>
<dbReference type="PANTHER" id="PTHR31992:SF316">
    <property type="entry name" value="DOF ZINC FINGER PROTEIN DOF1.2"/>
    <property type="match status" value="1"/>
</dbReference>
<dbReference type="GO" id="GO:0003677">
    <property type="term" value="F:DNA binding"/>
    <property type="evidence" value="ECO:0007669"/>
    <property type="project" value="UniProtKB-UniRule"/>
</dbReference>
<dbReference type="GO" id="GO:0005634">
    <property type="term" value="C:nucleus"/>
    <property type="evidence" value="ECO:0007669"/>
    <property type="project" value="UniProtKB-SubCell"/>
</dbReference>
<keyword evidence="12" id="KW-1185">Reference proteome</keyword>
<dbReference type="Proteomes" id="UP000504603">
    <property type="component" value="Unplaced"/>
</dbReference>
<protein>
    <recommendedName>
        <fullName evidence="9">Dof zinc finger protein</fullName>
    </recommendedName>
</protein>
<dbReference type="RefSeq" id="XP_022141618.1">
    <property type="nucleotide sequence ID" value="XM_022285926.1"/>
</dbReference>
<keyword evidence="3 9" id="KW-0862">Zinc</keyword>
<keyword evidence="4 9" id="KW-0805">Transcription regulation</keyword>
<evidence type="ECO:0000256" key="8">
    <source>
        <dbReference type="PROSITE-ProRule" id="PRU00071"/>
    </source>
</evidence>
<sequence length="245" mass="27279">MFSPISDHQIPHAPPLLPPPPPPLHLQRKWKPHLEAAPNCPRCASANTKFCYYNNYSLSQPRYFCKACRRYWTKGGSLRNVPVGGGCRKARRAKSSLPRPHSSDRLNPNSTKSDDASSSSTGSDIDLAAVFARFLNSDDSPPTGPHALTSSPLPDNLTPESNSEIFFDGLSDLILDEQHKKQEITGNNYQNFPFELGVDDDELWPELELEPFANCHVRVTDQFCQVGDNWSSFDIPPGFEVLSTP</sequence>
<evidence type="ECO:0000256" key="1">
    <source>
        <dbReference type="ARBA" id="ARBA00022723"/>
    </source>
</evidence>
<accession>A0A6J1CL14</accession>
<name>A0A6J1CL14_MOMCH</name>
<gene>
    <name evidence="13" type="primary">LOC111011931</name>
</gene>
<dbReference type="PANTHER" id="PTHR31992">
    <property type="entry name" value="DOF ZINC FINGER PROTEIN DOF1.4-RELATED"/>
    <property type="match status" value="1"/>
</dbReference>
<comment type="subcellular location">
    <subcellularLocation>
        <location evidence="8 9">Nucleus</location>
    </subcellularLocation>
</comment>
<keyword evidence="1 9" id="KW-0479">Metal-binding</keyword>
<evidence type="ECO:0000256" key="5">
    <source>
        <dbReference type="ARBA" id="ARBA00023125"/>
    </source>
</evidence>
<dbReference type="InterPro" id="IPR045174">
    <property type="entry name" value="Dof"/>
</dbReference>
<keyword evidence="6 9" id="KW-0804">Transcription</keyword>
<dbReference type="InterPro" id="IPR003851">
    <property type="entry name" value="Znf_Dof"/>
</dbReference>
<evidence type="ECO:0000256" key="10">
    <source>
        <dbReference type="SAM" id="MobiDB-lite"/>
    </source>
</evidence>
<organism evidence="12 13">
    <name type="scientific">Momordica charantia</name>
    <name type="common">Bitter gourd</name>
    <name type="synonym">Balsam pear</name>
    <dbReference type="NCBI Taxonomy" id="3673"/>
    <lineage>
        <taxon>Eukaryota</taxon>
        <taxon>Viridiplantae</taxon>
        <taxon>Streptophyta</taxon>
        <taxon>Embryophyta</taxon>
        <taxon>Tracheophyta</taxon>
        <taxon>Spermatophyta</taxon>
        <taxon>Magnoliopsida</taxon>
        <taxon>eudicotyledons</taxon>
        <taxon>Gunneridae</taxon>
        <taxon>Pentapetalae</taxon>
        <taxon>rosids</taxon>
        <taxon>fabids</taxon>
        <taxon>Cucurbitales</taxon>
        <taxon>Cucurbitaceae</taxon>
        <taxon>Momordiceae</taxon>
        <taxon>Momordica</taxon>
    </lineage>
</organism>
<feature type="region of interest" description="Disordered" evidence="10">
    <location>
        <begin position="140"/>
        <end position="159"/>
    </location>
</feature>
<evidence type="ECO:0000313" key="12">
    <source>
        <dbReference type="Proteomes" id="UP000504603"/>
    </source>
</evidence>
<proteinExistence type="predicted"/>
<dbReference type="KEGG" id="mcha:111011931"/>
<keyword evidence="2 8" id="KW-0863">Zinc-finger</keyword>
<evidence type="ECO:0000256" key="9">
    <source>
        <dbReference type="RuleBase" id="RU369094"/>
    </source>
</evidence>
<feature type="region of interest" description="Disordered" evidence="10">
    <location>
        <begin position="1"/>
        <end position="27"/>
    </location>
</feature>
<feature type="compositionally biased region" description="Pro residues" evidence="10">
    <location>
        <begin position="12"/>
        <end position="24"/>
    </location>
</feature>
<dbReference type="GeneID" id="111011931"/>